<feature type="non-terminal residue" evidence="8">
    <location>
        <position position="281"/>
    </location>
</feature>
<dbReference type="GO" id="GO:0008234">
    <property type="term" value="F:cysteine-type peptidase activity"/>
    <property type="evidence" value="ECO:0007669"/>
    <property type="project" value="UniProtKB-KW"/>
</dbReference>
<keyword evidence="2" id="KW-0645">Protease</keyword>
<keyword evidence="3" id="KW-0378">Hydrolase</keyword>
<dbReference type="Gene3D" id="3.90.1720.10">
    <property type="entry name" value="endopeptidase domain like (from Nostoc punctiforme)"/>
    <property type="match status" value="1"/>
</dbReference>
<dbReference type="Pfam" id="PF08239">
    <property type="entry name" value="SH3_3"/>
    <property type="match status" value="2"/>
</dbReference>
<keyword evidence="4" id="KW-0788">Thiol protease</keyword>
<dbReference type="PROSITE" id="PS51781">
    <property type="entry name" value="SH3B"/>
    <property type="match status" value="2"/>
</dbReference>
<evidence type="ECO:0000256" key="5">
    <source>
        <dbReference type="SAM" id="SignalP"/>
    </source>
</evidence>
<evidence type="ECO:0000313" key="9">
    <source>
        <dbReference type="Proteomes" id="UP000824229"/>
    </source>
</evidence>
<dbReference type="EMBL" id="JAHLFQ010000221">
    <property type="protein sequence ID" value="MBU3804980.1"/>
    <property type="molecule type" value="Genomic_DNA"/>
</dbReference>
<feature type="chain" id="PRO_5038520847" evidence="5">
    <location>
        <begin position="25"/>
        <end position="281"/>
    </location>
</feature>
<name>A0A9E2NM49_9FIRM</name>
<evidence type="ECO:0000313" key="8">
    <source>
        <dbReference type="EMBL" id="MBU3804980.1"/>
    </source>
</evidence>
<dbReference type="PANTHER" id="PTHR47053">
    <property type="entry name" value="MUREIN DD-ENDOPEPTIDASE MEPH-RELATED"/>
    <property type="match status" value="1"/>
</dbReference>
<comment type="caution">
    <text evidence="8">The sequence shown here is derived from an EMBL/GenBank/DDBJ whole genome shotgun (WGS) entry which is preliminary data.</text>
</comment>
<proteinExistence type="inferred from homology"/>
<dbReference type="PANTHER" id="PTHR47053:SF1">
    <property type="entry name" value="MUREIN DD-ENDOPEPTIDASE MEPH-RELATED"/>
    <property type="match status" value="1"/>
</dbReference>
<gene>
    <name evidence="8" type="ORF">H9872_09535</name>
</gene>
<feature type="domain" description="SH3b" evidence="6">
    <location>
        <begin position="91"/>
        <end position="153"/>
    </location>
</feature>
<sequence length="281" mass="30433">MRKRKKAMLLLGAGLMMLPQFTFAKTLGTVNANVLNVRSNPTTASSIVKKVYAKESIQIVDLVGTSDVWYKVDVQGTKAYIKQEYLTLTRADGTVKATNLNIRSYPDIQNSKVIGSLKNGTKVEVLYKVNGFYKIMINGSAGFVSSQYIDCKYDPYVSTQSLKNVGQIPVWTGGTGTSTNTSTSNRVTGEQIVETAMKYLGNPYVYGGTSLTNGTDCSGFTQGVMKIHGVTIPRTSGEQSKVGTLITKENLQKGDLLFFGSSANNISHCGIYIGDGKMIHA</sequence>
<evidence type="ECO:0000256" key="4">
    <source>
        <dbReference type="ARBA" id="ARBA00022807"/>
    </source>
</evidence>
<evidence type="ECO:0000259" key="7">
    <source>
        <dbReference type="PROSITE" id="PS51935"/>
    </source>
</evidence>
<protein>
    <submittedName>
        <fullName evidence="8">C40 family peptidase</fullName>
    </submittedName>
</protein>
<dbReference type="SUPFAM" id="SSF54001">
    <property type="entry name" value="Cysteine proteinases"/>
    <property type="match status" value="1"/>
</dbReference>
<accession>A0A9E2NM49</accession>
<dbReference type="AlphaFoldDB" id="A0A9E2NM49"/>
<dbReference type="InterPro" id="IPR038765">
    <property type="entry name" value="Papain-like_cys_pep_sf"/>
</dbReference>
<dbReference type="PROSITE" id="PS51935">
    <property type="entry name" value="NLPC_P60"/>
    <property type="match status" value="1"/>
</dbReference>
<reference evidence="8" key="1">
    <citation type="journal article" date="2021" name="PeerJ">
        <title>Extensive microbial diversity within the chicken gut microbiome revealed by metagenomics and culture.</title>
        <authorList>
            <person name="Gilroy R."/>
            <person name="Ravi A."/>
            <person name="Getino M."/>
            <person name="Pursley I."/>
            <person name="Horton D.L."/>
            <person name="Alikhan N.F."/>
            <person name="Baker D."/>
            <person name="Gharbi K."/>
            <person name="Hall N."/>
            <person name="Watson M."/>
            <person name="Adriaenssens E.M."/>
            <person name="Foster-Nyarko E."/>
            <person name="Jarju S."/>
            <person name="Secka A."/>
            <person name="Antonio M."/>
            <person name="Oren A."/>
            <person name="Chaudhuri R.R."/>
            <person name="La Ragione R."/>
            <person name="Hildebrand F."/>
            <person name="Pallen M.J."/>
        </authorList>
    </citation>
    <scope>NUCLEOTIDE SEQUENCE</scope>
    <source>
        <strain evidence="8">B5-657</strain>
    </source>
</reference>
<dbReference type="GO" id="GO:0006508">
    <property type="term" value="P:proteolysis"/>
    <property type="evidence" value="ECO:0007669"/>
    <property type="project" value="UniProtKB-KW"/>
</dbReference>
<evidence type="ECO:0000256" key="2">
    <source>
        <dbReference type="ARBA" id="ARBA00022670"/>
    </source>
</evidence>
<feature type="domain" description="SH3b" evidence="6">
    <location>
        <begin position="25"/>
        <end position="90"/>
    </location>
</feature>
<dbReference type="InterPro" id="IPR000064">
    <property type="entry name" value="NLP_P60_dom"/>
</dbReference>
<comment type="similarity">
    <text evidence="1">Belongs to the peptidase C40 family.</text>
</comment>
<evidence type="ECO:0000259" key="6">
    <source>
        <dbReference type="PROSITE" id="PS51781"/>
    </source>
</evidence>
<evidence type="ECO:0000256" key="3">
    <source>
        <dbReference type="ARBA" id="ARBA00022801"/>
    </source>
</evidence>
<dbReference type="Proteomes" id="UP000824229">
    <property type="component" value="Unassembled WGS sequence"/>
</dbReference>
<dbReference type="InterPro" id="IPR051202">
    <property type="entry name" value="Peptidase_C40"/>
</dbReference>
<dbReference type="InterPro" id="IPR003646">
    <property type="entry name" value="SH3-like_bac-type"/>
</dbReference>
<dbReference type="SMART" id="SM00287">
    <property type="entry name" value="SH3b"/>
    <property type="match status" value="2"/>
</dbReference>
<evidence type="ECO:0000256" key="1">
    <source>
        <dbReference type="ARBA" id="ARBA00007074"/>
    </source>
</evidence>
<dbReference type="Gene3D" id="2.30.30.40">
    <property type="entry name" value="SH3 Domains"/>
    <property type="match status" value="2"/>
</dbReference>
<organism evidence="8 9">
    <name type="scientific">Candidatus Cellulosilyticum pullistercoris</name>
    <dbReference type="NCBI Taxonomy" id="2838521"/>
    <lineage>
        <taxon>Bacteria</taxon>
        <taxon>Bacillati</taxon>
        <taxon>Bacillota</taxon>
        <taxon>Clostridia</taxon>
        <taxon>Lachnospirales</taxon>
        <taxon>Cellulosilyticaceae</taxon>
        <taxon>Cellulosilyticum</taxon>
    </lineage>
</organism>
<keyword evidence="5" id="KW-0732">Signal</keyword>
<feature type="signal peptide" evidence="5">
    <location>
        <begin position="1"/>
        <end position="24"/>
    </location>
</feature>
<reference evidence="8" key="2">
    <citation type="submission" date="2021-04" db="EMBL/GenBank/DDBJ databases">
        <authorList>
            <person name="Gilroy R."/>
        </authorList>
    </citation>
    <scope>NUCLEOTIDE SEQUENCE</scope>
    <source>
        <strain evidence="8">B5-657</strain>
    </source>
</reference>
<dbReference type="Pfam" id="PF00877">
    <property type="entry name" value="NLPC_P60"/>
    <property type="match status" value="1"/>
</dbReference>
<feature type="domain" description="NlpC/P60" evidence="7">
    <location>
        <begin position="186"/>
        <end position="281"/>
    </location>
</feature>